<dbReference type="Pfam" id="PF13715">
    <property type="entry name" value="CarbopepD_reg_2"/>
    <property type="match status" value="1"/>
</dbReference>
<evidence type="ECO:0000256" key="8">
    <source>
        <dbReference type="SAM" id="SignalP"/>
    </source>
</evidence>
<feature type="chain" id="PRO_5015496406" evidence="8">
    <location>
        <begin position="28"/>
        <end position="1079"/>
    </location>
</feature>
<keyword evidence="3 7" id="KW-1134">Transmembrane beta strand</keyword>
<dbReference type="KEGG" id="psez:HME7025_00523"/>
<keyword evidence="11" id="KW-1185">Reference proteome</keyword>
<dbReference type="InterPro" id="IPR037066">
    <property type="entry name" value="Plug_dom_sf"/>
</dbReference>
<feature type="signal peptide" evidence="8">
    <location>
        <begin position="1"/>
        <end position="27"/>
    </location>
</feature>
<gene>
    <name evidence="10" type="ORF">HME7025_00523</name>
</gene>
<dbReference type="GO" id="GO:0009279">
    <property type="term" value="C:cell outer membrane"/>
    <property type="evidence" value="ECO:0007669"/>
    <property type="project" value="UniProtKB-SubCell"/>
</dbReference>
<protein>
    <submittedName>
        <fullName evidence="10">TonB-dependent receptor SusC</fullName>
    </submittedName>
</protein>
<accession>A0A2S2DSP8</accession>
<keyword evidence="4 7" id="KW-0812">Transmembrane</keyword>
<dbReference type="Gene3D" id="2.170.130.10">
    <property type="entry name" value="TonB-dependent receptor, plug domain"/>
    <property type="match status" value="1"/>
</dbReference>
<sequence length="1079" mass="116536">MKHNYYQIFKSFLLLAIMVLGSFASFAQDRKVSGKVVGTDLQGIPGVSILVKGTNTGTTTDVNGAFSVSVKSGNAVISISAVGYKTKEVTVGSQASISVTLDEDVSQLSEVIVTGYSVTNKKESTAAASIVKAKDLQIAPSGNVEQQLQGRVAGVTLITNGQPGTNSIIRVRGFGAFGGNEPLYIVDGVPVGSTDFLSPDDIESTTVLKDAAAASIYGARAANGVIVYTTKRGHKGKKPLQITYDGLYGGTDPNVGGAPKMLTPQEQADWTHVAYRNNAAANGTAVSYSHPQYGTSAQATLPTYLHFNGQNGVRGAVDMAAAQAAYAASPLTTFAIRPNLAGTNWYDEITRFGSTQRHSLGFSGGTDNGRFYIGLSAQEQQGILLENDFRRYSARFNSEFDLGKHVRIGENLQFTYRSVRGQSGGNGGLGIAGDESVILSAYRMPTVIPVYDDFGSFASTKAAGFNNPRNPVRSLMTNQINDQNYNANAVGNVYVEVEPIKDLVIKSSIGGQYNNSYFVNYNYKYLGDSEPEASDSFSEGSGYSFAWVFSNTVAYKYQWRKHGIKALAGLESLNTGRGRSISGSGINPFSMDLDFVTLNAVQSPVVSSNLFSGVNFYSLFGKADYNFNEKYYVTAVVRRDGSSRFGAQNRYGVFPAFSAAWRVTSEEFMKDLPAITDLKIRGGWGEMGNSNNVDPANQYSLYGARRDISYYPIDGQSSGANEGYFRSRIGNSAAKWETSETTNIGFDATFLNGKWEVVFDLWRKDTRDLLFNVPLPAVVGTNASAPSVNVAKMRNEGIDFQVINRGNITNELKYELTINNSFLKNEIVAFAPGITNLTGGAFRGITPIRMEIGRSLSSFYGYKVIGYFNSAAEVTSAPSQSGAGVGRFRYADMNGDGKITPEDRTYLGSPVPTYTGGVNVGLTYRAFELNMYVYASAGNKIWNQSKWFTDFFGTFEGSGKGERAKQSWTPALGNSAEAPIWESASNISTSGAENSWYVEDGDYIRFQNISLGYNIPSKFSSKLGIKRAKLTLSANNLLTFTKYKGLDPGVGGAADTSFGIDVGNYPVTRSFNAAINLSF</sequence>
<proteinExistence type="inferred from homology"/>
<evidence type="ECO:0000256" key="4">
    <source>
        <dbReference type="ARBA" id="ARBA00022692"/>
    </source>
</evidence>
<dbReference type="InterPro" id="IPR023997">
    <property type="entry name" value="TonB-dep_OMP_SusC/RagA_CS"/>
</dbReference>
<keyword evidence="5 7" id="KW-0472">Membrane</keyword>
<dbReference type="InterPro" id="IPR036942">
    <property type="entry name" value="Beta-barrel_TonB_sf"/>
</dbReference>
<dbReference type="EMBL" id="CP029346">
    <property type="protein sequence ID" value="AWL08395.1"/>
    <property type="molecule type" value="Genomic_DNA"/>
</dbReference>
<dbReference type="SUPFAM" id="SSF56935">
    <property type="entry name" value="Porins"/>
    <property type="match status" value="1"/>
</dbReference>
<dbReference type="NCBIfam" id="TIGR04057">
    <property type="entry name" value="SusC_RagA_signa"/>
    <property type="match status" value="1"/>
</dbReference>
<evidence type="ECO:0000259" key="9">
    <source>
        <dbReference type="Pfam" id="PF07715"/>
    </source>
</evidence>
<feature type="domain" description="TonB-dependent receptor plug" evidence="9">
    <location>
        <begin position="121"/>
        <end position="225"/>
    </location>
</feature>
<dbReference type="Pfam" id="PF07715">
    <property type="entry name" value="Plug"/>
    <property type="match status" value="1"/>
</dbReference>
<name>A0A2S2DSP8_9BACT</name>
<dbReference type="Proteomes" id="UP000245468">
    <property type="component" value="Chromosome"/>
</dbReference>
<dbReference type="InterPro" id="IPR012910">
    <property type="entry name" value="Plug_dom"/>
</dbReference>
<keyword evidence="10" id="KW-0675">Receptor</keyword>
<dbReference type="InterPro" id="IPR008969">
    <property type="entry name" value="CarboxyPept-like_regulatory"/>
</dbReference>
<dbReference type="InterPro" id="IPR023996">
    <property type="entry name" value="TonB-dep_OMP_SusC/RagA"/>
</dbReference>
<evidence type="ECO:0000313" key="11">
    <source>
        <dbReference type="Proteomes" id="UP000245468"/>
    </source>
</evidence>
<evidence type="ECO:0000256" key="2">
    <source>
        <dbReference type="ARBA" id="ARBA00022448"/>
    </source>
</evidence>
<organism evidence="10 11">
    <name type="scientific">Aquirufa nivalisilvae</name>
    <dbReference type="NCBI Taxonomy" id="2516557"/>
    <lineage>
        <taxon>Bacteria</taxon>
        <taxon>Pseudomonadati</taxon>
        <taxon>Bacteroidota</taxon>
        <taxon>Cytophagia</taxon>
        <taxon>Cytophagales</taxon>
        <taxon>Flectobacillaceae</taxon>
        <taxon>Aquirufa</taxon>
    </lineage>
</organism>
<dbReference type="PROSITE" id="PS52016">
    <property type="entry name" value="TONB_DEPENDENT_REC_3"/>
    <property type="match status" value="1"/>
</dbReference>
<keyword evidence="6 7" id="KW-0998">Cell outer membrane</keyword>
<reference evidence="11" key="1">
    <citation type="submission" date="2018-05" db="EMBL/GenBank/DDBJ databases">
        <title>Pseudarcicella sp. HME7025 Genome sequencing and assembly.</title>
        <authorList>
            <person name="Kim H."/>
            <person name="Kang H."/>
            <person name="Joh K."/>
        </authorList>
    </citation>
    <scope>NUCLEOTIDE SEQUENCE [LARGE SCALE GENOMIC DNA]</scope>
    <source>
        <strain evidence="11">HME7025</strain>
    </source>
</reference>
<dbReference type="NCBIfam" id="TIGR04056">
    <property type="entry name" value="OMP_RagA_SusC"/>
    <property type="match status" value="1"/>
</dbReference>
<comment type="subcellular location">
    <subcellularLocation>
        <location evidence="1 7">Cell outer membrane</location>
        <topology evidence="1 7">Multi-pass membrane protein</topology>
    </subcellularLocation>
</comment>
<evidence type="ECO:0000256" key="5">
    <source>
        <dbReference type="ARBA" id="ARBA00023136"/>
    </source>
</evidence>
<comment type="similarity">
    <text evidence="7">Belongs to the TonB-dependent receptor family.</text>
</comment>
<dbReference type="RefSeq" id="WP_109322149.1">
    <property type="nucleotide sequence ID" value="NZ_CP029346.1"/>
</dbReference>
<dbReference type="Gene3D" id="2.60.40.1120">
    <property type="entry name" value="Carboxypeptidase-like, regulatory domain"/>
    <property type="match status" value="1"/>
</dbReference>
<evidence type="ECO:0000256" key="1">
    <source>
        <dbReference type="ARBA" id="ARBA00004571"/>
    </source>
</evidence>
<evidence type="ECO:0000256" key="3">
    <source>
        <dbReference type="ARBA" id="ARBA00022452"/>
    </source>
</evidence>
<dbReference type="OrthoDB" id="9768177at2"/>
<dbReference type="Gene3D" id="2.40.170.20">
    <property type="entry name" value="TonB-dependent receptor, beta-barrel domain"/>
    <property type="match status" value="1"/>
</dbReference>
<evidence type="ECO:0000256" key="7">
    <source>
        <dbReference type="PROSITE-ProRule" id="PRU01360"/>
    </source>
</evidence>
<dbReference type="AlphaFoldDB" id="A0A2S2DSP8"/>
<dbReference type="SUPFAM" id="SSF49464">
    <property type="entry name" value="Carboxypeptidase regulatory domain-like"/>
    <property type="match status" value="1"/>
</dbReference>
<dbReference type="InterPro" id="IPR039426">
    <property type="entry name" value="TonB-dep_rcpt-like"/>
</dbReference>
<evidence type="ECO:0000313" key="10">
    <source>
        <dbReference type="EMBL" id="AWL08395.1"/>
    </source>
</evidence>
<keyword evidence="2 7" id="KW-0813">Transport</keyword>
<evidence type="ECO:0000256" key="6">
    <source>
        <dbReference type="ARBA" id="ARBA00023237"/>
    </source>
</evidence>
<keyword evidence="8" id="KW-0732">Signal</keyword>